<name>A0ABY8LZL0_9HYPH</name>
<reference evidence="1 2" key="1">
    <citation type="submission" date="2023-04" db="EMBL/GenBank/DDBJ databases">
        <title>Neorhizobium petrolearium OS53, complete genome.</title>
        <authorList>
            <person name="Yu T."/>
        </authorList>
    </citation>
    <scope>NUCLEOTIDE SEQUENCE [LARGE SCALE GENOMIC DNA]</scope>
    <source>
        <strain evidence="1 2">OS53</strain>
    </source>
</reference>
<proteinExistence type="predicted"/>
<keyword evidence="2" id="KW-1185">Reference proteome</keyword>
<gene>
    <name evidence="1" type="ORF">QEO92_22665</name>
</gene>
<evidence type="ECO:0000313" key="1">
    <source>
        <dbReference type="EMBL" id="WGI67756.1"/>
    </source>
</evidence>
<accession>A0ABY8LZL0</accession>
<organism evidence="1 2">
    <name type="scientific">Neorhizobium petrolearium</name>
    <dbReference type="NCBI Taxonomy" id="515361"/>
    <lineage>
        <taxon>Bacteria</taxon>
        <taxon>Pseudomonadati</taxon>
        <taxon>Pseudomonadota</taxon>
        <taxon>Alphaproteobacteria</taxon>
        <taxon>Hyphomicrobiales</taxon>
        <taxon>Rhizobiaceae</taxon>
        <taxon>Rhizobium/Agrobacterium group</taxon>
        <taxon>Neorhizobium</taxon>
    </lineage>
</organism>
<sequence>MADQDESESNLFLFGAGASRFSPGILPHAPPLGPQLFEQLHEADPFFGRLPSPAMQLFGSGNFEGAVGLLDMNFPEYMPTFQRLMAKYFTRYRPDHQRATYYHLLFRSLISNDIGFGVASLNYEVVAEMALQEELTAAGYSNRVLGGIFKPHGSCNFILDFGSNHLHNVTVVNSNPHGGDFLAPVRVMELEAAAEALRNPANKIAPAISNYGQGKRTRNSAPFIDSHRAQLATMIEQVKNVIIVGVFCDPESDPHLWNPIKKRERGVWVINPDMSLYSRHIPPAVQLFSTFEAMVAPSGWTTLEAVLNSKNTR</sequence>
<dbReference type="RefSeq" id="WP_227704525.1">
    <property type="nucleotide sequence ID" value="NZ_CP123000.1"/>
</dbReference>
<dbReference type="EMBL" id="CP123000">
    <property type="protein sequence ID" value="WGI67756.1"/>
    <property type="molecule type" value="Genomic_DNA"/>
</dbReference>
<evidence type="ECO:0008006" key="3">
    <source>
        <dbReference type="Google" id="ProtNLM"/>
    </source>
</evidence>
<protein>
    <recommendedName>
        <fullName evidence="3">SIR2-like domain-containing protein</fullName>
    </recommendedName>
</protein>
<dbReference type="Proteomes" id="UP001227095">
    <property type="component" value="Chromosome"/>
</dbReference>
<evidence type="ECO:0000313" key="2">
    <source>
        <dbReference type="Proteomes" id="UP001227095"/>
    </source>
</evidence>